<feature type="compositionally biased region" description="Polar residues" evidence="2">
    <location>
        <begin position="1"/>
        <end position="16"/>
    </location>
</feature>
<protein>
    <recommendedName>
        <fullName evidence="7">Translation machinery-associated protein 16</fullName>
    </recommendedName>
</protein>
<dbReference type="InterPro" id="IPR038356">
    <property type="entry name" value="Tma16_sf"/>
</dbReference>
<name>A0A0H5BYZ6_CYBJN</name>
<dbReference type="PANTHER" id="PTHR13349:SF2">
    <property type="entry name" value="TRANSLATION MACHINERY-ASSOCIATED PROTEIN 16"/>
    <property type="match status" value="1"/>
</dbReference>
<dbReference type="Pfam" id="PF11176">
    <property type="entry name" value="Tma16"/>
    <property type="match status" value="1"/>
</dbReference>
<evidence type="ECO:0000256" key="2">
    <source>
        <dbReference type="SAM" id="MobiDB-lite"/>
    </source>
</evidence>
<dbReference type="EMBL" id="KV453925">
    <property type="protein sequence ID" value="ODV75907.1"/>
    <property type="molecule type" value="Genomic_DNA"/>
</dbReference>
<organism evidence="3 5">
    <name type="scientific">Cyberlindnera jadinii (strain ATCC 18201 / CBS 1600 / BCRC 20928 / JCM 3617 / NBRC 0987 / NRRL Y-1542)</name>
    <name type="common">Torula yeast</name>
    <name type="synonym">Candida utilis</name>
    <dbReference type="NCBI Taxonomy" id="983966"/>
    <lineage>
        <taxon>Eukaryota</taxon>
        <taxon>Fungi</taxon>
        <taxon>Dikarya</taxon>
        <taxon>Ascomycota</taxon>
        <taxon>Saccharomycotina</taxon>
        <taxon>Saccharomycetes</taxon>
        <taxon>Phaffomycetales</taxon>
        <taxon>Phaffomycetaceae</taxon>
        <taxon>Cyberlindnera</taxon>
    </lineage>
</organism>
<dbReference type="STRING" id="983966.A0A0H5BYZ6"/>
<dbReference type="Gene3D" id="1.20.1440.170">
    <property type="entry name" value="Translation machinery-associated protein 16-like"/>
    <property type="match status" value="1"/>
</dbReference>
<accession>A0A0H5BYZ6</accession>
<accession>A0A1E4S8N9</accession>
<dbReference type="EMBL" id="CDQK01000001">
    <property type="protein sequence ID" value="CEP20611.1"/>
    <property type="molecule type" value="Genomic_DNA"/>
</dbReference>
<sequence length="178" mass="21282">MPIQHSLTKVQKTIQKSKGAMHPKGRKFKQLNRATLREQKIQSKKLEHVERKEHERLRFVFLQDAVKNRPDQETFQLEDMKLFVEAFLSRDDDEIDRLQSERRKGRPPTNRQLLLENKKKHEWSEYTTGYEIPDLSDKLTVELLRAWNGTGGMLNKFKYIFLSKDTKELPKEDKEMKE</sequence>
<reference evidence="5" key="2">
    <citation type="journal article" date="2015" name="J. Biotechnol.">
        <title>The structure of the Cyberlindnera jadinii genome and its relation to Candida utilis analyzed by the occurrence of single nucleotide polymorphisms.</title>
        <authorList>
            <person name="Rupp O."/>
            <person name="Brinkrolf K."/>
            <person name="Buerth C."/>
            <person name="Kunigo M."/>
            <person name="Schneider J."/>
            <person name="Jaenicke S."/>
            <person name="Goesmann A."/>
            <person name="Puehler A."/>
            <person name="Jaeger K.-E."/>
            <person name="Ernst J.F."/>
        </authorList>
    </citation>
    <scope>NUCLEOTIDE SEQUENCE [LARGE SCALE GENOMIC DNA]</scope>
    <source>
        <strain evidence="5">ATCC 18201 / CBS 1600 / BCRC 20928 / JCM 3617 / NBRC 0987 / NRRL Y-1542</strain>
    </source>
</reference>
<evidence type="ECO:0000313" key="4">
    <source>
        <dbReference type="EMBL" id="ODV75907.1"/>
    </source>
</evidence>
<feature type="region of interest" description="Disordered" evidence="2">
    <location>
        <begin position="1"/>
        <end position="25"/>
    </location>
</feature>
<dbReference type="AlphaFoldDB" id="A0A0H5BYZ6"/>
<dbReference type="Proteomes" id="UP000094389">
    <property type="component" value="Unassembled WGS sequence"/>
</dbReference>
<evidence type="ECO:0000313" key="6">
    <source>
        <dbReference type="Proteomes" id="UP000094389"/>
    </source>
</evidence>
<evidence type="ECO:0000256" key="1">
    <source>
        <dbReference type="ARBA" id="ARBA00034127"/>
    </source>
</evidence>
<keyword evidence="6" id="KW-1185">Reference proteome</keyword>
<dbReference type="Proteomes" id="UP000038830">
    <property type="component" value="Unassembled WGS sequence"/>
</dbReference>
<evidence type="ECO:0008006" key="7">
    <source>
        <dbReference type="Google" id="ProtNLM"/>
    </source>
</evidence>
<reference evidence="4 6" key="3">
    <citation type="journal article" date="2016" name="Proc. Natl. Acad. Sci. U.S.A.">
        <title>Comparative genomics of biotechnologically important yeasts.</title>
        <authorList>
            <person name="Riley R."/>
            <person name="Haridas S."/>
            <person name="Wolfe K.H."/>
            <person name="Lopes M.R."/>
            <person name="Hittinger C.T."/>
            <person name="Goeker M."/>
            <person name="Salamov A.A."/>
            <person name="Wisecaver J.H."/>
            <person name="Long T.M."/>
            <person name="Calvey C.H."/>
            <person name="Aerts A.L."/>
            <person name="Barry K.W."/>
            <person name="Choi C."/>
            <person name="Clum A."/>
            <person name="Coughlan A.Y."/>
            <person name="Deshpande S."/>
            <person name="Douglass A.P."/>
            <person name="Hanson S.J."/>
            <person name="Klenk H.-P."/>
            <person name="LaButti K.M."/>
            <person name="Lapidus A."/>
            <person name="Lindquist E.A."/>
            <person name="Lipzen A.M."/>
            <person name="Meier-Kolthoff J.P."/>
            <person name="Ohm R.A."/>
            <person name="Otillar R.P."/>
            <person name="Pangilinan J.L."/>
            <person name="Peng Y."/>
            <person name="Rokas A."/>
            <person name="Rosa C.A."/>
            <person name="Scheuner C."/>
            <person name="Sibirny A.A."/>
            <person name="Slot J.C."/>
            <person name="Stielow J.B."/>
            <person name="Sun H."/>
            <person name="Kurtzman C.P."/>
            <person name="Blackwell M."/>
            <person name="Grigoriev I.V."/>
            <person name="Jeffries T.W."/>
        </authorList>
    </citation>
    <scope>NUCLEOTIDE SEQUENCE [LARGE SCALE GENOMIC DNA]</scope>
    <source>
        <strain evidence="6">ATCC 18201 / CBS 1600 / BCRC 20928 / JCM 3617 / NBRC 0987 / NRRL Y-1542</strain>
        <strain evidence="4">NRRL Y-1542</strain>
    </source>
</reference>
<proteinExistence type="inferred from homology"/>
<evidence type="ECO:0000313" key="5">
    <source>
        <dbReference type="Proteomes" id="UP000038830"/>
    </source>
</evidence>
<dbReference type="InterPro" id="IPR021346">
    <property type="entry name" value="Tma16"/>
</dbReference>
<dbReference type="OMA" id="WAYIATI"/>
<reference evidence="3" key="1">
    <citation type="submission" date="2014-12" db="EMBL/GenBank/DDBJ databases">
        <authorList>
            <person name="Jaenicke S."/>
        </authorList>
    </citation>
    <scope>NUCLEOTIDE SEQUENCE [LARGE SCALE GENOMIC DNA]</scope>
    <source>
        <strain evidence="3">CBS1600</strain>
    </source>
</reference>
<dbReference type="OrthoDB" id="270284at2759"/>
<gene>
    <name evidence="3" type="ORF">BN1211_0514</name>
    <name evidence="4" type="ORF">CYBJADRAFT_4557</name>
</gene>
<comment type="similarity">
    <text evidence="1">Belongs to the TMA16 family.</text>
</comment>
<evidence type="ECO:0000313" key="3">
    <source>
        <dbReference type="EMBL" id="CEP20611.1"/>
    </source>
</evidence>
<dbReference type="PANTHER" id="PTHR13349">
    <property type="entry name" value="TRANSLATION MACHINERY-ASSOCIATED PROTEIN 16"/>
    <property type="match status" value="1"/>
</dbReference>
<dbReference type="GO" id="GO:0005634">
    <property type="term" value="C:nucleus"/>
    <property type="evidence" value="ECO:0007669"/>
    <property type="project" value="TreeGrafter"/>
</dbReference>